<reference evidence="1" key="2">
    <citation type="journal article" date="2015" name="Fish Shellfish Immunol.">
        <title>Early steps in the European eel (Anguilla anguilla)-Vibrio vulnificus interaction in the gills: Role of the RtxA13 toxin.</title>
        <authorList>
            <person name="Callol A."/>
            <person name="Pajuelo D."/>
            <person name="Ebbesson L."/>
            <person name="Teles M."/>
            <person name="MacKenzie S."/>
            <person name="Amaro C."/>
        </authorList>
    </citation>
    <scope>NUCLEOTIDE SEQUENCE</scope>
</reference>
<sequence>MLTQCTCRPGEFDVCEYIFFCNQKARSSSMMGCFGPRVTS</sequence>
<evidence type="ECO:0000313" key="1">
    <source>
        <dbReference type="EMBL" id="JAH75942.1"/>
    </source>
</evidence>
<dbReference type="EMBL" id="GBXM01032635">
    <property type="protein sequence ID" value="JAH75942.1"/>
    <property type="molecule type" value="Transcribed_RNA"/>
</dbReference>
<accession>A0A0E9VD14</accession>
<dbReference type="AlphaFoldDB" id="A0A0E9VD14"/>
<reference evidence="1" key="1">
    <citation type="submission" date="2014-11" db="EMBL/GenBank/DDBJ databases">
        <authorList>
            <person name="Amaro Gonzalez C."/>
        </authorList>
    </citation>
    <scope>NUCLEOTIDE SEQUENCE</scope>
</reference>
<name>A0A0E9VD14_ANGAN</name>
<organism evidence="1">
    <name type="scientific">Anguilla anguilla</name>
    <name type="common">European freshwater eel</name>
    <name type="synonym">Muraena anguilla</name>
    <dbReference type="NCBI Taxonomy" id="7936"/>
    <lineage>
        <taxon>Eukaryota</taxon>
        <taxon>Metazoa</taxon>
        <taxon>Chordata</taxon>
        <taxon>Craniata</taxon>
        <taxon>Vertebrata</taxon>
        <taxon>Euteleostomi</taxon>
        <taxon>Actinopterygii</taxon>
        <taxon>Neopterygii</taxon>
        <taxon>Teleostei</taxon>
        <taxon>Anguilliformes</taxon>
        <taxon>Anguillidae</taxon>
        <taxon>Anguilla</taxon>
    </lineage>
</organism>
<proteinExistence type="predicted"/>
<protein>
    <submittedName>
        <fullName evidence="1">Uncharacterized protein</fullName>
    </submittedName>
</protein>